<comment type="caution">
    <text evidence="2">The sequence shown here is derived from an EMBL/GenBank/DDBJ whole genome shotgun (WGS) entry which is preliminary data.</text>
</comment>
<sequence length="358" mass="37139">MQAPAPGSLEFGQTYTAPDSAAAPDPPLVSDFCHGPAGAPPKDTSPTTTSTQKPSLFGNSYSSMQAEAPGSLEFVGGSQFEGASEDWDPNPEPVWRPPHYTSSSSGDPTNTTSSTTTSTLKHSLFGYSYSSMQAPAPGSLEFDSAAAPDPPLVSDFCHGPAGAPPKDTSPTTTSTQKPSLFDNSYSSMQAEAPGSLEFGQTYTAPVGGSQFEGASEDWDPNPEPVWRPPHYTSSSSGDPTNTTSSTTTSTLKHSLFGYSYSSMQAPAPGSLEFDSAAAPDPPLVSDFCHGPAGAPPKDTSPTTTSTQKPSLFDNSYSSMQAEAPGSLEFDSAAAPKTFFFSSAGDPTNTTSSTTTFFQ</sequence>
<evidence type="ECO:0000313" key="2">
    <source>
        <dbReference type="EMBL" id="CAB1443304.1"/>
    </source>
</evidence>
<name>A0A9N7V715_PLEPL</name>
<dbReference type="EMBL" id="CADEAL010003053">
    <property type="protein sequence ID" value="CAB1443304.1"/>
    <property type="molecule type" value="Genomic_DNA"/>
</dbReference>
<feature type="compositionally biased region" description="Low complexity" evidence="1">
    <location>
        <begin position="164"/>
        <end position="179"/>
    </location>
</feature>
<dbReference type="AlphaFoldDB" id="A0A9N7V715"/>
<feature type="region of interest" description="Disordered" evidence="1">
    <location>
        <begin position="1"/>
        <end position="117"/>
    </location>
</feature>
<feature type="compositionally biased region" description="Low complexity" evidence="1">
    <location>
        <begin position="40"/>
        <end position="55"/>
    </location>
</feature>
<reference evidence="2" key="1">
    <citation type="submission" date="2020-03" db="EMBL/GenBank/DDBJ databases">
        <authorList>
            <person name="Weist P."/>
        </authorList>
    </citation>
    <scope>NUCLEOTIDE SEQUENCE</scope>
</reference>
<feature type="region of interest" description="Disordered" evidence="1">
    <location>
        <begin position="136"/>
        <end position="248"/>
    </location>
</feature>
<feature type="compositionally biased region" description="Low complexity" evidence="1">
    <location>
        <begin position="232"/>
        <end position="248"/>
    </location>
</feature>
<dbReference type="Proteomes" id="UP001153269">
    <property type="component" value="Unassembled WGS sequence"/>
</dbReference>
<evidence type="ECO:0000256" key="1">
    <source>
        <dbReference type="SAM" id="MobiDB-lite"/>
    </source>
</evidence>
<proteinExistence type="predicted"/>
<gene>
    <name evidence="2" type="ORF">PLEPLA_LOCUS31020</name>
</gene>
<evidence type="ECO:0000313" key="3">
    <source>
        <dbReference type="Proteomes" id="UP001153269"/>
    </source>
</evidence>
<accession>A0A9N7V715</accession>
<feature type="compositionally biased region" description="Low complexity" evidence="1">
    <location>
        <begin position="101"/>
        <end position="117"/>
    </location>
</feature>
<organism evidence="2 3">
    <name type="scientific">Pleuronectes platessa</name>
    <name type="common">European plaice</name>
    <dbReference type="NCBI Taxonomy" id="8262"/>
    <lineage>
        <taxon>Eukaryota</taxon>
        <taxon>Metazoa</taxon>
        <taxon>Chordata</taxon>
        <taxon>Craniata</taxon>
        <taxon>Vertebrata</taxon>
        <taxon>Euteleostomi</taxon>
        <taxon>Actinopterygii</taxon>
        <taxon>Neopterygii</taxon>
        <taxon>Teleostei</taxon>
        <taxon>Neoteleostei</taxon>
        <taxon>Acanthomorphata</taxon>
        <taxon>Carangaria</taxon>
        <taxon>Pleuronectiformes</taxon>
        <taxon>Pleuronectoidei</taxon>
        <taxon>Pleuronectidae</taxon>
        <taxon>Pleuronectes</taxon>
    </lineage>
</organism>
<protein>
    <submittedName>
        <fullName evidence="2">Uncharacterized protein</fullName>
    </submittedName>
</protein>
<feature type="compositionally biased region" description="Low complexity" evidence="1">
    <location>
        <begin position="295"/>
        <end position="310"/>
    </location>
</feature>
<feature type="region of interest" description="Disordered" evidence="1">
    <location>
        <begin position="267"/>
        <end position="323"/>
    </location>
</feature>
<keyword evidence="3" id="KW-1185">Reference proteome</keyword>